<dbReference type="CDD" id="cd21182">
    <property type="entry name" value="Tudor_SMN_SPF30-like"/>
    <property type="match status" value="1"/>
</dbReference>
<dbReference type="Proteomes" id="UP000694843">
    <property type="component" value="Unplaced"/>
</dbReference>
<dbReference type="Pfam" id="PF20636">
    <property type="entry name" value="SMN_G2-BD"/>
    <property type="match status" value="1"/>
</dbReference>
<dbReference type="PANTHER" id="PTHR39267:SF1">
    <property type="entry name" value="SURVIVAL MOTOR NEURON PROTEIN"/>
    <property type="match status" value="1"/>
</dbReference>
<keyword evidence="6" id="KW-0539">Nucleus</keyword>
<dbReference type="CDD" id="cd22852">
    <property type="entry name" value="SMN_C"/>
    <property type="match status" value="1"/>
</dbReference>
<evidence type="ECO:0000256" key="5">
    <source>
        <dbReference type="ARBA" id="ARBA00023187"/>
    </source>
</evidence>
<dbReference type="CTD" id="39844"/>
<feature type="region of interest" description="Disordered" evidence="8">
    <location>
        <begin position="141"/>
        <end position="234"/>
    </location>
</feature>
<dbReference type="SMART" id="SM00333">
    <property type="entry name" value="TUDOR"/>
    <property type="match status" value="1"/>
</dbReference>
<evidence type="ECO:0000256" key="8">
    <source>
        <dbReference type="SAM" id="MobiDB-lite"/>
    </source>
</evidence>
<comment type="similarity">
    <text evidence="3">Belongs to the SMN family.</text>
</comment>
<dbReference type="InterPro" id="IPR047313">
    <property type="entry name" value="SMN_C"/>
</dbReference>
<keyword evidence="5" id="KW-0508">mRNA splicing</keyword>
<evidence type="ECO:0000256" key="3">
    <source>
        <dbReference type="ARBA" id="ARBA00005371"/>
    </source>
</evidence>
<protein>
    <submittedName>
        <fullName evidence="11">Survival motor neuron protein-like isoform X1</fullName>
    </submittedName>
</protein>
<evidence type="ECO:0000256" key="4">
    <source>
        <dbReference type="ARBA" id="ARBA00022664"/>
    </source>
</evidence>
<dbReference type="GeneID" id="108673129"/>
<feature type="region of interest" description="Disordered" evidence="8">
    <location>
        <begin position="44"/>
        <end position="79"/>
    </location>
</feature>
<feature type="compositionally biased region" description="Low complexity" evidence="8">
    <location>
        <begin position="197"/>
        <end position="211"/>
    </location>
</feature>
<dbReference type="GO" id="GO:0003723">
    <property type="term" value="F:RNA binding"/>
    <property type="evidence" value="ECO:0007669"/>
    <property type="project" value="InterPro"/>
</dbReference>
<feature type="domain" description="Tudor" evidence="9">
    <location>
        <begin position="82"/>
        <end position="142"/>
    </location>
</feature>
<dbReference type="AlphaFoldDB" id="A0A8B7NTT0"/>
<dbReference type="GO" id="GO:0097504">
    <property type="term" value="C:Gemini of Cajal bodies"/>
    <property type="evidence" value="ECO:0007669"/>
    <property type="project" value="UniProtKB-SubCell"/>
</dbReference>
<dbReference type="Pfam" id="PF20635">
    <property type="entry name" value="SMN_YG-box"/>
    <property type="match status" value="1"/>
</dbReference>
<evidence type="ECO:0000256" key="1">
    <source>
        <dbReference type="ARBA" id="ARBA00004216"/>
    </source>
</evidence>
<accession>A0A8B7NTT0</accession>
<feature type="compositionally biased region" description="Polar residues" evidence="8">
    <location>
        <begin position="44"/>
        <end position="65"/>
    </location>
</feature>
<evidence type="ECO:0000259" key="9">
    <source>
        <dbReference type="PROSITE" id="PS50304"/>
    </source>
</evidence>
<comment type="subcellular location">
    <subcellularLocation>
        <location evidence="1">Cytoplasm</location>
        <location evidence="1">Myofibril</location>
        <location evidence="1">Sarcomere</location>
        <location evidence="1">Z line</location>
    </subcellularLocation>
    <subcellularLocation>
        <location evidence="2">Nucleus</location>
        <location evidence="2">Cajal body</location>
    </subcellularLocation>
    <subcellularLocation>
        <location evidence="7">Nucleus</location>
        <location evidence="7">Gem</location>
    </subcellularLocation>
</comment>
<dbReference type="PROSITE" id="PS50304">
    <property type="entry name" value="TUDOR"/>
    <property type="match status" value="1"/>
</dbReference>
<dbReference type="InterPro" id="IPR010304">
    <property type="entry name" value="SMN_Tudor"/>
</dbReference>
<dbReference type="Gene3D" id="2.30.30.140">
    <property type="match status" value="1"/>
</dbReference>
<proteinExistence type="inferred from homology"/>
<organism evidence="10 11">
    <name type="scientific">Hyalella azteca</name>
    <name type="common">Amphipod</name>
    <dbReference type="NCBI Taxonomy" id="294128"/>
    <lineage>
        <taxon>Eukaryota</taxon>
        <taxon>Metazoa</taxon>
        <taxon>Ecdysozoa</taxon>
        <taxon>Arthropoda</taxon>
        <taxon>Crustacea</taxon>
        <taxon>Multicrustacea</taxon>
        <taxon>Malacostraca</taxon>
        <taxon>Eumalacostraca</taxon>
        <taxon>Peracarida</taxon>
        <taxon>Amphipoda</taxon>
        <taxon>Senticaudata</taxon>
        <taxon>Talitrida</taxon>
        <taxon>Talitroidea</taxon>
        <taxon>Hyalellidae</taxon>
        <taxon>Hyalella</taxon>
    </lineage>
</organism>
<sequence>MDNTQGNMQDLSHEDVWDDTLLIQQYDSSMEQLRKKAALQIPISKTSHNSSTSQAGSSGMFSSVPSGVKKFQPTKKAPAKPQWQVGAACRCEFSEDGKVYEATIEAITPSSNLATVTFVGYGNSEDIPLSKLLRSKGAAARRQQEANAAQDNDYEEEEEEEVELESGVGEDESSDCSSKLTTPKSRSSRRADSAHVTSSSTATNSRHSSFSRLSMPDGGGVLPDLPPPPPLGMSFSGLEDSEMLHTLLMSWYMTGYHTGYYRGVKMAKHRHRHH</sequence>
<dbReference type="GO" id="GO:0030018">
    <property type="term" value="C:Z disc"/>
    <property type="evidence" value="ECO:0007669"/>
    <property type="project" value="UniProtKB-SubCell"/>
</dbReference>
<dbReference type="OrthoDB" id="197400at2759"/>
<dbReference type="KEGG" id="hazt:108673129"/>
<dbReference type="InterPro" id="IPR049481">
    <property type="entry name" value="SMN_G2-BD"/>
</dbReference>
<dbReference type="SUPFAM" id="SSF63748">
    <property type="entry name" value="Tudor/PWWP/MBT"/>
    <property type="match status" value="1"/>
</dbReference>
<reference evidence="11" key="1">
    <citation type="submission" date="2025-08" db="UniProtKB">
        <authorList>
            <consortium name="RefSeq"/>
        </authorList>
    </citation>
    <scope>IDENTIFICATION</scope>
    <source>
        <tissue evidence="11">Whole organism</tissue>
    </source>
</reference>
<keyword evidence="10" id="KW-1185">Reference proteome</keyword>
<feature type="compositionally biased region" description="Acidic residues" evidence="8">
    <location>
        <begin position="152"/>
        <end position="174"/>
    </location>
</feature>
<dbReference type="GO" id="GO:0015030">
    <property type="term" value="C:Cajal body"/>
    <property type="evidence" value="ECO:0007669"/>
    <property type="project" value="UniProtKB-SubCell"/>
</dbReference>
<dbReference type="OMA" id="DETVNGM"/>
<dbReference type="GO" id="GO:0008380">
    <property type="term" value="P:RNA splicing"/>
    <property type="evidence" value="ECO:0007669"/>
    <property type="project" value="UniProtKB-KW"/>
</dbReference>
<keyword evidence="4" id="KW-0507">mRNA processing</keyword>
<dbReference type="PANTHER" id="PTHR39267">
    <property type="entry name" value="SURVIVAL MOTOR NEURON-LIKE PROTEIN 1"/>
    <property type="match status" value="1"/>
</dbReference>
<evidence type="ECO:0000256" key="6">
    <source>
        <dbReference type="ARBA" id="ARBA00023242"/>
    </source>
</evidence>
<gene>
    <name evidence="11" type="primary">LOC108673129</name>
</gene>
<dbReference type="Pfam" id="PF06003">
    <property type="entry name" value="SMN_Tudor"/>
    <property type="match status" value="1"/>
</dbReference>
<evidence type="ECO:0000313" key="10">
    <source>
        <dbReference type="Proteomes" id="UP000694843"/>
    </source>
</evidence>
<evidence type="ECO:0000256" key="2">
    <source>
        <dbReference type="ARBA" id="ARBA00004408"/>
    </source>
</evidence>
<dbReference type="InterPro" id="IPR002999">
    <property type="entry name" value="Tudor"/>
</dbReference>
<evidence type="ECO:0000313" key="11">
    <source>
        <dbReference type="RefSeq" id="XP_018016401.1"/>
    </source>
</evidence>
<dbReference type="Gene3D" id="3.40.190.10">
    <property type="entry name" value="Periplasmic binding protein-like II"/>
    <property type="match status" value="1"/>
</dbReference>
<evidence type="ECO:0000256" key="7">
    <source>
        <dbReference type="ARBA" id="ARBA00034695"/>
    </source>
</evidence>
<dbReference type="InterPro" id="IPR040424">
    <property type="entry name" value="Smn1"/>
</dbReference>
<dbReference type="RefSeq" id="XP_018016401.1">
    <property type="nucleotide sequence ID" value="XM_018160912.1"/>
</dbReference>
<dbReference type="GO" id="GO:0006397">
    <property type="term" value="P:mRNA processing"/>
    <property type="evidence" value="ECO:0007669"/>
    <property type="project" value="UniProtKB-KW"/>
</dbReference>
<feature type="compositionally biased region" description="Low complexity" evidence="8">
    <location>
        <begin position="141"/>
        <end position="151"/>
    </location>
</feature>
<name>A0A8B7NTT0_HYAAZ</name>